<organism evidence="9 10">
    <name type="scientific">Saccharothrix australiensis</name>
    <dbReference type="NCBI Taxonomy" id="2072"/>
    <lineage>
        <taxon>Bacteria</taxon>
        <taxon>Bacillati</taxon>
        <taxon>Actinomycetota</taxon>
        <taxon>Actinomycetes</taxon>
        <taxon>Pseudonocardiales</taxon>
        <taxon>Pseudonocardiaceae</taxon>
        <taxon>Saccharothrix</taxon>
    </lineage>
</organism>
<dbReference type="GO" id="GO:0022857">
    <property type="term" value="F:transmembrane transporter activity"/>
    <property type="evidence" value="ECO:0007669"/>
    <property type="project" value="InterPro"/>
</dbReference>
<keyword evidence="2" id="KW-0813">Transport</keyword>
<name>A0A495W507_9PSEU</name>
<proteinExistence type="predicted"/>
<feature type="transmembrane region" description="Helical" evidence="7">
    <location>
        <begin position="306"/>
        <end position="327"/>
    </location>
</feature>
<feature type="transmembrane region" description="Helical" evidence="7">
    <location>
        <begin position="232"/>
        <end position="251"/>
    </location>
</feature>
<dbReference type="Proteomes" id="UP000282084">
    <property type="component" value="Unassembled WGS sequence"/>
</dbReference>
<feature type="domain" description="Major facilitator superfamily (MFS) profile" evidence="8">
    <location>
        <begin position="16"/>
        <end position="473"/>
    </location>
</feature>
<feature type="transmembrane region" description="Helical" evidence="7">
    <location>
        <begin position="444"/>
        <end position="464"/>
    </location>
</feature>
<dbReference type="PROSITE" id="PS50850">
    <property type="entry name" value="MFS"/>
    <property type="match status" value="1"/>
</dbReference>
<comment type="caution">
    <text evidence="9">The sequence shown here is derived from an EMBL/GenBank/DDBJ whole genome shotgun (WGS) entry which is preliminary data.</text>
</comment>
<evidence type="ECO:0000256" key="6">
    <source>
        <dbReference type="ARBA" id="ARBA00023136"/>
    </source>
</evidence>
<dbReference type="GO" id="GO:0005886">
    <property type="term" value="C:plasma membrane"/>
    <property type="evidence" value="ECO:0007669"/>
    <property type="project" value="UniProtKB-SubCell"/>
</dbReference>
<feature type="transmembrane region" description="Helical" evidence="7">
    <location>
        <begin position="334"/>
        <end position="354"/>
    </location>
</feature>
<accession>A0A495W507</accession>
<dbReference type="InterPro" id="IPR036259">
    <property type="entry name" value="MFS_trans_sf"/>
</dbReference>
<feature type="transmembrane region" description="Helical" evidence="7">
    <location>
        <begin position="107"/>
        <end position="129"/>
    </location>
</feature>
<dbReference type="Gene3D" id="1.20.1720.10">
    <property type="entry name" value="Multidrug resistance protein D"/>
    <property type="match status" value="2"/>
</dbReference>
<dbReference type="CDD" id="cd17321">
    <property type="entry name" value="MFS_MMR_MDR_like"/>
    <property type="match status" value="1"/>
</dbReference>
<evidence type="ECO:0000256" key="3">
    <source>
        <dbReference type="ARBA" id="ARBA00022475"/>
    </source>
</evidence>
<dbReference type="OrthoDB" id="4080117at2"/>
<evidence type="ECO:0000259" key="8">
    <source>
        <dbReference type="PROSITE" id="PS50850"/>
    </source>
</evidence>
<reference evidence="9 10" key="1">
    <citation type="submission" date="2018-10" db="EMBL/GenBank/DDBJ databases">
        <title>Sequencing the genomes of 1000 actinobacteria strains.</title>
        <authorList>
            <person name="Klenk H.-P."/>
        </authorList>
    </citation>
    <scope>NUCLEOTIDE SEQUENCE [LARGE SCALE GENOMIC DNA]</scope>
    <source>
        <strain evidence="9 10">DSM 43800</strain>
    </source>
</reference>
<dbReference type="SUPFAM" id="SSF103473">
    <property type="entry name" value="MFS general substrate transporter"/>
    <property type="match status" value="1"/>
</dbReference>
<protein>
    <submittedName>
        <fullName evidence="9">EmrB/QacA subfamily drug resistance transporter</fullName>
    </submittedName>
</protein>
<feature type="transmembrane region" description="Helical" evidence="7">
    <location>
        <begin position="202"/>
        <end position="220"/>
    </location>
</feature>
<keyword evidence="5 7" id="KW-1133">Transmembrane helix</keyword>
<dbReference type="EMBL" id="RBXO01000001">
    <property type="protein sequence ID" value="RKT56454.1"/>
    <property type="molecule type" value="Genomic_DNA"/>
</dbReference>
<evidence type="ECO:0000256" key="4">
    <source>
        <dbReference type="ARBA" id="ARBA00022692"/>
    </source>
</evidence>
<feature type="transmembrane region" description="Helical" evidence="7">
    <location>
        <begin position="272"/>
        <end position="294"/>
    </location>
</feature>
<feature type="transmembrane region" description="Helical" evidence="7">
    <location>
        <begin position="50"/>
        <end position="70"/>
    </location>
</feature>
<evidence type="ECO:0000256" key="7">
    <source>
        <dbReference type="SAM" id="Phobius"/>
    </source>
</evidence>
<feature type="transmembrane region" description="Helical" evidence="7">
    <location>
        <begin position="168"/>
        <end position="190"/>
    </location>
</feature>
<dbReference type="InterPro" id="IPR011701">
    <property type="entry name" value="MFS"/>
</dbReference>
<keyword evidence="10" id="KW-1185">Reference proteome</keyword>
<feature type="transmembrane region" description="Helical" evidence="7">
    <location>
        <begin position="82"/>
        <end position="101"/>
    </location>
</feature>
<feature type="transmembrane region" description="Helical" evidence="7">
    <location>
        <begin position="366"/>
        <end position="389"/>
    </location>
</feature>
<comment type="subcellular location">
    <subcellularLocation>
        <location evidence="1">Cell membrane</location>
        <topology evidence="1">Multi-pass membrane protein</topology>
    </subcellularLocation>
</comment>
<feature type="transmembrane region" description="Helical" evidence="7">
    <location>
        <begin position="410"/>
        <end position="432"/>
    </location>
</feature>
<dbReference type="PANTHER" id="PTHR42718">
    <property type="entry name" value="MAJOR FACILITATOR SUPERFAMILY MULTIDRUG TRANSPORTER MFSC"/>
    <property type="match status" value="1"/>
</dbReference>
<dbReference type="AlphaFoldDB" id="A0A495W507"/>
<keyword evidence="6 7" id="KW-0472">Membrane</keyword>
<sequence>MGVTEHETGGRRRWWVLPVVCAAQLLVVLDGTIVNIALPSAQRELGLTDASRHWAITAYALAFGGLLLIGGRVSGALGHRRAFAVGLAGFAVASALGGLAADPVALFAARAGQGVFAALLAPAGLALLTTTFTGTRERGRALGVFAGVGAAGSAVGLVAGGLLAEHAGWRWCLYVNVSVALLALLGTALVPADRPSGRRGRLDVAGAVLSAAGFGAVVLACAEAGPRGWGSPVVLGPLAGGALLLAAFAAVEVRAADPLLPVRVLRHRARCGALLAITLVFVAMFGFYLFMSYYAQDVLGCTPVQAGLVLIVNALAAVVGSTVAGRLHGRVPPAALVLPGLLAAAAGTAVLTRLPPQGVDVLWSHLLPALVLTGLGLGCVLPPTAALATSAVRPEDTGAASATYHAVQQLGAALGTALLNTVAAGAAGTHLAAHPDAAPVEAQVHGYTTALTAATAILLAAVLVTAPLIASRGRGTVPAAR</sequence>
<evidence type="ECO:0000256" key="5">
    <source>
        <dbReference type="ARBA" id="ARBA00022989"/>
    </source>
</evidence>
<dbReference type="PANTHER" id="PTHR42718:SF46">
    <property type="entry name" value="BLR6921 PROTEIN"/>
    <property type="match status" value="1"/>
</dbReference>
<feature type="transmembrane region" description="Helical" evidence="7">
    <location>
        <begin position="141"/>
        <end position="162"/>
    </location>
</feature>
<gene>
    <name evidence="9" type="ORF">C8E97_5153</name>
</gene>
<keyword evidence="3" id="KW-1003">Cell membrane</keyword>
<evidence type="ECO:0000256" key="2">
    <source>
        <dbReference type="ARBA" id="ARBA00022448"/>
    </source>
</evidence>
<dbReference type="Pfam" id="PF07690">
    <property type="entry name" value="MFS_1"/>
    <property type="match status" value="1"/>
</dbReference>
<evidence type="ECO:0000256" key="1">
    <source>
        <dbReference type="ARBA" id="ARBA00004651"/>
    </source>
</evidence>
<feature type="transmembrane region" description="Helical" evidence="7">
    <location>
        <begin position="14"/>
        <end position="38"/>
    </location>
</feature>
<evidence type="ECO:0000313" key="10">
    <source>
        <dbReference type="Proteomes" id="UP000282084"/>
    </source>
</evidence>
<keyword evidence="4 7" id="KW-0812">Transmembrane</keyword>
<evidence type="ECO:0000313" key="9">
    <source>
        <dbReference type="EMBL" id="RKT56454.1"/>
    </source>
</evidence>
<dbReference type="InterPro" id="IPR020846">
    <property type="entry name" value="MFS_dom"/>
</dbReference>